<protein>
    <submittedName>
        <fullName evidence="1">Uncharacterized protein</fullName>
    </submittedName>
</protein>
<reference evidence="1" key="1">
    <citation type="submission" date="2009-02" db="EMBL/GenBank/DDBJ databases">
        <authorList>
            <person name="Fulton L."/>
            <person name="Clifton S."/>
            <person name="Fulton B."/>
            <person name="Xu J."/>
            <person name="Minx P."/>
            <person name="Pepin K.H."/>
            <person name="Johnson M."/>
            <person name="Bhonagiri V."/>
            <person name="Nash W.E."/>
            <person name="Mardis E.R."/>
            <person name="Wilson R.K."/>
        </authorList>
    </citation>
    <scope>NUCLEOTIDE SEQUENCE [LARGE SCALE GENOMIC DNA]</scope>
    <source>
        <strain evidence="1">DSM 15053</strain>
    </source>
</reference>
<dbReference type="HOGENOM" id="CLU_482104_0_0_9"/>
<comment type="caution">
    <text evidence="1">The sequence shown here is derived from an EMBL/GenBank/DDBJ whole genome shotgun (WGS) entry which is preliminary data.</text>
</comment>
<evidence type="ECO:0000313" key="2">
    <source>
        <dbReference type="Proteomes" id="UP000004893"/>
    </source>
</evidence>
<proteinExistence type="predicted"/>
<dbReference type="EMBL" id="ABYI02000031">
    <property type="protein sequence ID" value="EEG73143.1"/>
    <property type="molecule type" value="Genomic_DNA"/>
</dbReference>
<dbReference type="STRING" id="553973.CLOHYLEM_06797"/>
<evidence type="ECO:0000313" key="1">
    <source>
        <dbReference type="EMBL" id="EEG73143.1"/>
    </source>
</evidence>
<accession>C0C3Y5</accession>
<sequence length="565" mass="64263">MLRQGSRVNFEKKWRPNMYDYKEKNKDRAERKRHLNVNAGTSESGQTIQRHTAVPGTDFRKSAPGPDGKRHIMVKKNEAATIYIRNDCPFIPAEFRPLGISVMGSIIDPEDSRSIYNVFVQGPVPESDIQIRHLDNMVKKAGGRERTNEEQVHAAERLELQKSYLTEAIRAVDSLDLMIDALISGDTKIQAPVVYQDIDTILKGLTAHHMSADPEQRITAAALGMDILYAVYAMKEILEKIWPKLVQYVKPEVGPPYEILSQRQKNDCRLIMDVVRSELELRMSQVTMECLYIPFKPEFPTGCAMSANKRSILLSGGADICEAADFSISPGSPLNEEIGWKGHLATRINVDPITRDSLFIEDAVGKSLIDNEASNAHWYANLYGIQEDRVKTEPDANIKSLMQPKPQCIFNRLSYEFRSNYFRMTGIRPGESWKIDYLRSREGQKRKKLGTLYIHITSDFMFGYDFNNTSSGESFFAFDFSDFLRETADSVIDGLILQQQAVAAYRREQGSFGIGKRHSDLKTQMNRQYILNTKTEDFADCSEIYLFGLEDISLPEPVMEPEDIC</sequence>
<gene>
    <name evidence="1" type="ORF">CLOHYLEM_06797</name>
</gene>
<keyword evidence="2" id="KW-1185">Reference proteome</keyword>
<dbReference type="Proteomes" id="UP000004893">
    <property type="component" value="Unassembled WGS sequence"/>
</dbReference>
<reference evidence="1" key="2">
    <citation type="submission" date="2013-06" db="EMBL/GenBank/DDBJ databases">
        <title>Draft genome sequence of Clostridium hylemonae (DSM 15053).</title>
        <authorList>
            <person name="Sudarsanam P."/>
            <person name="Ley R."/>
            <person name="Guruge J."/>
            <person name="Turnbaugh P.J."/>
            <person name="Mahowald M."/>
            <person name="Liep D."/>
            <person name="Gordon J."/>
        </authorList>
    </citation>
    <scope>NUCLEOTIDE SEQUENCE</scope>
    <source>
        <strain evidence="1">DSM 15053</strain>
    </source>
</reference>
<dbReference type="AlphaFoldDB" id="C0C3Y5"/>
<name>C0C3Y5_9FIRM</name>
<organism evidence="1 2">
    <name type="scientific">[Clostridium] hylemonae DSM 15053</name>
    <dbReference type="NCBI Taxonomy" id="553973"/>
    <lineage>
        <taxon>Bacteria</taxon>
        <taxon>Bacillati</taxon>
        <taxon>Bacillota</taxon>
        <taxon>Clostridia</taxon>
        <taxon>Lachnospirales</taxon>
        <taxon>Lachnospiraceae</taxon>
    </lineage>
</organism>